<reference evidence="1 2" key="1">
    <citation type="submission" date="2021-06" db="EMBL/GenBank/DDBJ databases">
        <authorList>
            <person name="Palmer J.M."/>
        </authorList>
    </citation>
    <scope>NUCLEOTIDE SEQUENCE [LARGE SCALE GENOMIC DNA]</scope>
    <source>
        <strain evidence="1 2">GA_2019</strain>
        <tissue evidence="1">Muscle</tissue>
    </source>
</reference>
<dbReference type="Proteomes" id="UP001476798">
    <property type="component" value="Unassembled WGS sequence"/>
</dbReference>
<evidence type="ECO:0000313" key="1">
    <source>
        <dbReference type="EMBL" id="MEQ2181914.1"/>
    </source>
</evidence>
<evidence type="ECO:0000313" key="2">
    <source>
        <dbReference type="Proteomes" id="UP001476798"/>
    </source>
</evidence>
<name>A0ABV0PEN0_9TELE</name>
<proteinExistence type="predicted"/>
<accession>A0ABV0PEN0</accession>
<comment type="caution">
    <text evidence="1">The sequence shown here is derived from an EMBL/GenBank/DDBJ whole genome shotgun (WGS) entry which is preliminary data.</text>
</comment>
<keyword evidence="2" id="KW-1185">Reference proteome</keyword>
<sequence length="103" mass="11255">MADKTSIIQDTALDDPLRSLRQGGGAGDEVVWDPDVLSWNFFPLGSQTFTCNPCFHPTESTCVGTADHAHSRGGTEEGLSTLRFSPGQWLWENWENLTGDGTL</sequence>
<gene>
    <name evidence="1" type="ORF">GOODEAATRI_016549</name>
</gene>
<organism evidence="1 2">
    <name type="scientific">Goodea atripinnis</name>
    <dbReference type="NCBI Taxonomy" id="208336"/>
    <lineage>
        <taxon>Eukaryota</taxon>
        <taxon>Metazoa</taxon>
        <taxon>Chordata</taxon>
        <taxon>Craniata</taxon>
        <taxon>Vertebrata</taxon>
        <taxon>Euteleostomi</taxon>
        <taxon>Actinopterygii</taxon>
        <taxon>Neopterygii</taxon>
        <taxon>Teleostei</taxon>
        <taxon>Neoteleostei</taxon>
        <taxon>Acanthomorphata</taxon>
        <taxon>Ovalentaria</taxon>
        <taxon>Atherinomorphae</taxon>
        <taxon>Cyprinodontiformes</taxon>
        <taxon>Goodeidae</taxon>
        <taxon>Goodea</taxon>
    </lineage>
</organism>
<protein>
    <submittedName>
        <fullName evidence="1">Uncharacterized protein</fullName>
    </submittedName>
</protein>
<dbReference type="EMBL" id="JAHRIO010071254">
    <property type="protein sequence ID" value="MEQ2181914.1"/>
    <property type="molecule type" value="Genomic_DNA"/>
</dbReference>